<evidence type="ECO:0000256" key="2">
    <source>
        <dbReference type="ARBA" id="ARBA00004170"/>
    </source>
</evidence>
<comment type="similarity">
    <text evidence="31">Belongs to the ligand-gated ion channel (TC 1.A.9) family.</text>
</comment>
<evidence type="ECO:0000256" key="14">
    <source>
        <dbReference type="ARBA" id="ARBA00023002"/>
    </source>
</evidence>
<dbReference type="FunFam" id="3.30.63.10:FF:000001">
    <property type="entry name" value="Disks large homolog 1 isoform 2"/>
    <property type="match status" value="1"/>
</dbReference>
<comment type="catalytic activity">
    <reaction evidence="24">
        <text>(2S)-2-methylbutanoyl-CoA + oxidized [electron-transfer flavoprotein] + H(+) = (2E)-2-methylbut-2-enoyl-CoA + reduced [electron-transfer flavoprotein]</text>
        <dbReference type="Rhea" id="RHEA:48256"/>
        <dbReference type="Rhea" id="RHEA-COMP:10685"/>
        <dbReference type="Rhea" id="RHEA-COMP:10686"/>
        <dbReference type="ChEBI" id="CHEBI:15378"/>
        <dbReference type="ChEBI" id="CHEBI:57337"/>
        <dbReference type="ChEBI" id="CHEBI:57692"/>
        <dbReference type="ChEBI" id="CHEBI:58307"/>
        <dbReference type="ChEBI" id="CHEBI:88166"/>
    </reaction>
    <physiologicalReaction direction="left-to-right" evidence="24">
        <dbReference type="Rhea" id="RHEA:48257"/>
    </physiologicalReaction>
</comment>
<dbReference type="InterPro" id="IPR009100">
    <property type="entry name" value="AcylCoA_DH/oxidase_NM_dom_sf"/>
</dbReference>
<dbReference type="SUPFAM" id="SSF50044">
    <property type="entry name" value="SH3-domain"/>
    <property type="match status" value="1"/>
</dbReference>
<dbReference type="PRINTS" id="PR00254">
    <property type="entry name" value="NICOTINICR"/>
</dbReference>
<dbReference type="FunFam" id="2.70.170.10:FF:000013">
    <property type="entry name" value="Acetylcholine receptor subunit alpha"/>
    <property type="match status" value="1"/>
</dbReference>
<dbReference type="PANTHER" id="PTHR43831">
    <property type="entry name" value="ISOBUTYRYL-COA DEHYDROGENASE"/>
    <property type="match status" value="1"/>
</dbReference>
<feature type="compositionally biased region" description="Acidic residues" evidence="32">
    <location>
        <begin position="623"/>
        <end position="633"/>
    </location>
</feature>
<organism evidence="37 38">
    <name type="scientific">Rotaria magnacalcarata</name>
    <dbReference type="NCBI Taxonomy" id="392030"/>
    <lineage>
        <taxon>Eukaryota</taxon>
        <taxon>Metazoa</taxon>
        <taxon>Spiralia</taxon>
        <taxon>Gnathifera</taxon>
        <taxon>Rotifera</taxon>
        <taxon>Eurotatoria</taxon>
        <taxon>Bdelloidea</taxon>
        <taxon>Philodinida</taxon>
        <taxon>Philodinidae</taxon>
        <taxon>Rotaria</taxon>
    </lineage>
</organism>
<dbReference type="SUPFAM" id="SSF50156">
    <property type="entry name" value="PDZ domain-like"/>
    <property type="match status" value="3"/>
</dbReference>
<keyword evidence="22 31" id="KW-0407">Ion channel</keyword>
<dbReference type="EMBL" id="CAJOBG010000122">
    <property type="protein sequence ID" value="CAF3761581.1"/>
    <property type="molecule type" value="Genomic_DNA"/>
</dbReference>
<dbReference type="PROSITE" id="PS00856">
    <property type="entry name" value="GUANYLATE_KINASE_1"/>
    <property type="match status" value="1"/>
</dbReference>
<comment type="pathway">
    <text evidence="3">Amino-acid degradation; L-valine degradation.</text>
</comment>
<dbReference type="InterPro" id="IPR001478">
    <property type="entry name" value="PDZ"/>
</dbReference>
<evidence type="ECO:0000256" key="11">
    <source>
        <dbReference type="ARBA" id="ARBA00022692"/>
    </source>
</evidence>
<dbReference type="Gene3D" id="1.10.540.10">
    <property type="entry name" value="Acyl-CoA dehydrogenase/oxidase, N-terminal domain"/>
    <property type="match status" value="1"/>
</dbReference>
<proteinExistence type="inferred from homology"/>
<comment type="subcellular location">
    <subcellularLocation>
        <location evidence="2">Membrane</location>
        <topology evidence="2">Peripheral membrane protein</topology>
    </subcellularLocation>
    <subcellularLocation>
        <location evidence="23">Synaptic cell membrane</location>
        <topology evidence="23">Multi-pass membrane protein</topology>
    </subcellularLocation>
</comment>
<keyword evidence="11 31" id="KW-0812">Transmembrane</keyword>
<keyword evidence="20" id="KW-0325">Glycoprotein</keyword>
<evidence type="ECO:0000256" key="25">
    <source>
        <dbReference type="ARBA" id="ARBA00050268"/>
    </source>
</evidence>
<feature type="domain" description="PDZ" evidence="35">
    <location>
        <begin position="171"/>
        <end position="259"/>
    </location>
</feature>
<dbReference type="InterPro" id="IPR037069">
    <property type="entry name" value="AcylCoA_DH/ox_N_sf"/>
</dbReference>
<feature type="transmembrane region" description="Helical" evidence="31">
    <location>
        <begin position="1453"/>
        <end position="1476"/>
    </location>
</feature>
<dbReference type="SMART" id="SM00228">
    <property type="entry name" value="PDZ"/>
    <property type="match status" value="3"/>
</dbReference>
<dbReference type="PANTHER" id="PTHR43831:SF1">
    <property type="entry name" value="ISOBUTYRYL-COA DEHYDROGENASE, MITOCHONDRIAL"/>
    <property type="match status" value="1"/>
</dbReference>
<dbReference type="GO" id="GO:0004888">
    <property type="term" value="F:transmembrane signaling receptor activity"/>
    <property type="evidence" value="ECO:0007669"/>
    <property type="project" value="InterPro"/>
</dbReference>
<feature type="domain" description="PDZ" evidence="35">
    <location>
        <begin position="265"/>
        <end position="345"/>
    </location>
</feature>
<dbReference type="Gene3D" id="1.20.58.390">
    <property type="entry name" value="Neurotransmitter-gated ion-channel transmembrane domain"/>
    <property type="match status" value="2"/>
</dbReference>
<keyword evidence="15" id="KW-0770">Synapse</keyword>
<dbReference type="InterPro" id="IPR036734">
    <property type="entry name" value="Neur_chan_lig-bd_sf"/>
</dbReference>
<evidence type="ECO:0000256" key="27">
    <source>
        <dbReference type="ARBA" id="ARBA00055070"/>
    </source>
</evidence>
<dbReference type="PROSITE" id="PS50052">
    <property type="entry name" value="GUANYLATE_KINASE_2"/>
    <property type="match status" value="1"/>
</dbReference>
<dbReference type="InterPro" id="IPR036034">
    <property type="entry name" value="PDZ_sf"/>
</dbReference>
<dbReference type="GO" id="GO:0005739">
    <property type="term" value="C:mitochondrion"/>
    <property type="evidence" value="ECO:0007669"/>
    <property type="project" value="TreeGrafter"/>
</dbReference>
<dbReference type="InterPro" id="IPR036028">
    <property type="entry name" value="SH3-like_dom_sf"/>
</dbReference>
<dbReference type="SUPFAM" id="SSF63712">
    <property type="entry name" value="Nicotinic receptor ligand binding domain-like"/>
    <property type="match status" value="1"/>
</dbReference>
<comment type="cofactor">
    <cofactor evidence="1">
        <name>FAD</name>
        <dbReference type="ChEBI" id="CHEBI:57692"/>
    </cofactor>
</comment>
<evidence type="ECO:0000256" key="13">
    <source>
        <dbReference type="ARBA" id="ARBA00022989"/>
    </source>
</evidence>
<comment type="similarity">
    <text evidence="4">Belongs to the MAGUK family.</text>
</comment>
<evidence type="ECO:0000256" key="29">
    <source>
        <dbReference type="ARBA" id="ARBA00076026"/>
    </source>
</evidence>
<dbReference type="SUPFAM" id="SSF47203">
    <property type="entry name" value="Acyl-CoA dehydrogenase C-terminal domain-like"/>
    <property type="match status" value="1"/>
</dbReference>
<feature type="domain" description="Guanylate kinase-like" evidence="34">
    <location>
        <begin position="651"/>
        <end position="827"/>
    </location>
</feature>
<evidence type="ECO:0000256" key="4">
    <source>
        <dbReference type="ARBA" id="ARBA00007014"/>
    </source>
</evidence>
<keyword evidence="9" id="KW-1003">Cell membrane</keyword>
<keyword evidence="18" id="KW-1015">Disulfide bond</keyword>
<dbReference type="Pfam" id="PF00625">
    <property type="entry name" value="Guanylate_kin"/>
    <property type="match status" value="1"/>
</dbReference>
<name>A0A818YXH0_9BILA</name>
<dbReference type="FunFam" id="1.20.140.10:FF:000001">
    <property type="entry name" value="Acyl-CoA dehydrogenase"/>
    <property type="match status" value="1"/>
</dbReference>
<dbReference type="FunFam" id="2.40.110.10:FF:000001">
    <property type="entry name" value="Acyl-CoA dehydrogenase, mitochondrial"/>
    <property type="match status" value="1"/>
</dbReference>
<evidence type="ECO:0000256" key="24">
    <source>
        <dbReference type="ARBA" id="ARBA00049552"/>
    </source>
</evidence>
<evidence type="ECO:0000256" key="17">
    <source>
        <dbReference type="ARBA" id="ARBA00023136"/>
    </source>
</evidence>
<keyword evidence="17 31" id="KW-0472">Membrane</keyword>
<feature type="compositionally biased region" description="Polar residues" evidence="32">
    <location>
        <begin position="585"/>
        <end position="597"/>
    </location>
</feature>
<sequence length="1695" mass="191199">MPVRKQDAYRALELLEEYYNRLDSPEDKPLKNAIDRVIKVFKSRLFQALLDIQEFYESILLDEQRDRSAKMDATLNLADEWEKQPILKRNNQNGTPTIESPIIASMATNNTTMPRPTTIKENSKHQVTPTAFSQVADVQDGLQNNRLNTSGLNSPIDMTQFNYDDHWQEIEIDLDRPPGVGLGFSIAGGTDTPCISDSPAVVVTRITEGGLADRDQRLKLHDIILRVNIVDFTHIEHQAAVDGLKAAGNHVTLLIRRLAPPIMEEIQLNKPPNAHLGFSIAGGISHEHVKGDYGIFITNIIPGGIADKNGRLKVGDRLMHVQSLKNGYDLQFVEHKHAVESIRRACDESQTITLLVGHPTDYSGIVDAPIQTTNGHRSPIQNDEPGEPSLERRVVLRRGTTGFGFNIVGGDGEEGIYISFIQAGGVADKSGELHKGDRILSVNNIDFRGVTHEDAATVLKNCGETADLHVIYKYDDFIRFENRIDERRSKMTGEIAGSTGSLKTSTKRQFFVRAEFDYDPSKDPSIPGDRGLSFCAGDILYVTNAADDSWWQAKRVTDGHEGDELGIIPSKSRVEKKERARQKRVNFNQGSSSSRSNTLDREKKKKKKFGLFGKSGERKDAQSGDDSDNEQDNLEPVPSYEMVTQHEVNHTRPIIIFGPFKELLNDQLLNDHPDKFANCVPHTSRPKREKEVDGREYYFVSSREQMEKDIQNYLFIEAGEYGGNLYGTSVSAVREVANASKHCILDVSGHAIRRLITAGMFPVAIYVKPRDVKWILDNMGEEANEENAQKMYEKALKIEQQFGDLLTTVIEEETLSDVYDHICAVIDREQSLDYMYRLNTAFFRHLSLFQRGSLISNIGRHQSISHTCSVEDALDDEQKAIQQTANQFAQTEMAPYMYEWDRTEYFPKDTLRKAAQLGFAAIYCRDEFGGTGGTRLDASLVFEALSQGCVSTAAYLSIHNMCAWMIDSFGSDVNRAKWIPRLATMELFSSYCLTEPGAGSDAASLTTRAERKGDKYILNGTKAFISGGGESDIYLVMCRTGDQTPKGISCILVEKDSPGLSFGKKEEKIGWNSQPTRQVMMDDCEVSVENLIGNEGQGFEIAMRGLNGGRINIASCSLGAAQASIQKTGEYLKVRKQFGKSLEQFQHLQFKFAEMFTKLVASRLLVRKAALALDQNSPDTVTLCSMAKLFATDACFDICNQALQMHGGYGYIKSTSVQQYMRDCRVHQILEEIHGNVEAKLLLHELMKDYNKNVLPVQSVNQLVNMSLGLKLSQLSDIDERNQIMTTNVWLEHEWTDYKLTWDPNQYGGIEVVEIPSSDIWVPDIVLYNNADGTYEVNTITKAHVHWNGTIKWNPPVIYKSYCPINIQYYPFDIQNCTLKFGTWTHNGNLVDLNHKSGLILVDVGVDLTDYYPSIEWDILSVAAVRHVVIYDCCKDDPYYDVTFAIYIRRKPLFYMVNLVIPCVNIAFLTILVFCLPSDCGEKLTLSISIFVALQVFYLLLIDLIPPTSLTISLLGTYLFFTLVLVNASIFITIITLNIHWRHPNTHHMPNWVKRWFFQIIPPFIFMAKPHIANAILQTEEDPGKEESINGGNNNLNRLNNYVKAISIDKYPPIIQQAIKDIRYISETQRESQKDDLEREGWRFIALVIDRCFLIIFIILTITGSIMILLSAPSIRDKSVPIERLYSRHYNSQLS</sequence>
<dbReference type="Proteomes" id="UP000663866">
    <property type="component" value="Unassembled WGS sequence"/>
</dbReference>
<evidence type="ECO:0000256" key="23">
    <source>
        <dbReference type="ARBA" id="ARBA00034099"/>
    </source>
</evidence>
<dbReference type="Pfam" id="PF07653">
    <property type="entry name" value="SH3_2"/>
    <property type="match status" value="1"/>
</dbReference>
<keyword evidence="19" id="KW-0675">Receptor</keyword>
<evidence type="ECO:0000259" key="36">
    <source>
        <dbReference type="PROSITE" id="PS51022"/>
    </source>
</evidence>
<feature type="transmembrane region" description="Helical" evidence="31">
    <location>
        <begin position="1652"/>
        <end position="1672"/>
    </location>
</feature>
<dbReference type="InterPro" id="IPR052547">
    <property type="entry name" value="Mito_Isobutyryl-CoADH"/>
</dbReference>
<keyword evidence="38" id="KW-1185">Reference proteome</keyword>
<dbReference type="Pfam" id="PF02771">
    <property type="entry name" value="Acyl-CoA_dh_N"/>
    <property type="match status" value="1"/>
</dbReference>
<evidence type="ECO:0000259" key="33">
    <source>
        <dbReference type="PROSITE" id="PS50002"/>
    </source>
</evidence>
<dbReference type="GO" id="GO:0009083">
    <property type="term" value="P:branched-chain amino acid catabolic process"/>
    <property type="evidence" value="ECO:0007669"/>
    <property type="project" value="UniProtKB-KW"/>
</dbReference>
<keyword evidence="21" id="KW-1071">Ligand-gated ion channel</keyword>
<dbReference type="Gene3D" id="3.40.50.300">
    <property type="entry name" value="P-loop containing nucleotide triphosphate hydrolases"/>
    <property type="match status" value="1"/>
</dbReference>
<evidence type="ECO:0000256" key="8">
    <source>
        <dbReference type="ARBA" id="ARBA00022456"/>
    </source>
</evidence>
<dbReference type="Pfam" id="PF02770">
    <property type="entry name" value="Acyl-CoA_dh_M"/>
    <property type="match status" value="1"/>
</dbReference>
<evidence type="ECO:0000256" key="31">
    <source>
        <dbReference type="RuleBase" id="RU000687"/>
    </source>
</evidence>
<dbReference type="SUPFAM" id="SSF56645">
    <property type="entry name" value="Acyl-CoA dehydrogenase NM domain-like"/>
    <property type="match status" value="1"/>
</dbReference>
<dbReference type="Pfam" id="PF00595">
    <property type="entry name" value="PDZ"/>
    <property type="match status" value="3"/>
</dbReference>
<keyword evidence="7 31" id="KW-0813">Transport</keyword>
<dbReference type="SMART" id="SM00569">
    <property type="entry name" value="L27"/>
    <property type="match status" value="1"/>
</dbReference>
<comment type="function">
    <text evidence="27">Isobutyryl-CoA dehydrogenase which catalyzes the conversion of 2-methylpropanoyl-CoA to (2E)-2-methylpropenoyl-CoA in the valine catabolic pathway. To a lesser extent, also able to catalyze the oxidation of (2S)-2-methylbutanoyl-CoA.</text>
</comment>
<comment type="catalytic activity">
    <reaction evidence="25">
        <text>propanoyl-CoA + oxidized [electron-transfer flavoprotein] + H(+) = acryloyl-CoA + reduced [electron-transfer flavoprotein]</text>
        <dbReference type="Rhea" id="RHEA:31287"/>
        <dbReference type="Rhea" id="RHEA-COMP:10685"/>
        <dbReference type="Rhea" id="RHEA-COMP:10686"/>
        <dbReference type="ChEBI" id="CHEBI:15378"/>
        <dbReference type="ChEBI" id="CHEBI:57367"/>
        <dbReference type="ChEBI" id="CHEBI:57392"/>
        <dbReference type="ChEBI" id="CHEBI:57692"/>
        <dbReference type="ChEBI" id="CHEBI:58307"/>
    </reaction>
    <physiologicalReaction direction="left-to-right" evidence="25">
        <dbReference type="Rhea" id="RHEA:31288"/>
    </physiologicalReaction>
</comment>
<evidence type="ECO:0000256" key="3">
    <source>
        <dbReference type="ARBA" id="ARBA00005109"/>
    </source>
</evidence>
<dbReference type="PROSITE" id="PS51022">
    <property type="entry name" value="L27"/>
    <property type="match status" value="1"/>
</dbReference>
<dbReference type="InterPro" id="IPR002394">
    <property type="entry name" value="Nicotinic_acetylcholine_rcpt"/>
</dbReference>
<keyword evidence="10" id="KW-0285">Flavoprotein</keyword>
<dbReference type="InterPro" id="IPR008145">
    <property type="entry name" value="GK/Ca_channel_bsu"/>
</dbReference>
<evidence type="ECO:0000256" key="6">
    <source>
        <dbReference type="ARBA" id="ARBA00022443"/>
    </source>
</evidence>
<dbReference type="Gene3D" id="2.40.110.10">
    <property type="entry name" value="Butyryl-CoA Dehydrogenase, subunit A, domain 2"/>
    <property type="match status" value="1"/>
</dbReference>
<feature type="region of interest" description="Disordered" evidence="32">
    <location>
        <begin position="561"/>
        <end position="635"/>
    </location>
</feature>
<feature type="transmembrane region" description="Helical" evidence="31">
    <location>
        <begin position="1488"/>
        <end position="1506"/>
    </location>
</feature>
<dbReference type="Pfam" id="PF09058">
    <property type="entry name" value="L27_1"/>
    <property type="match status" value="1"/>
</dbReference>
<dbReference type="InterPro" id="IPR006029">
    <property type="entry name" value="Neurotrans-gated_channel_TM"/>
</dbReference>
<evidence type="ECO:0000256" key="26">
    <source>
        <dbReference type="ARBA" id="ARBA00052552"/>
    </source>
</evidence>
<dbReference type="PROSITE" id="PS00236">
    <property type="entry name" value="NEUROTR_ION_CHANNEL"/>
    <property type="match status" value="1"/>
</dbReference>
<dbReference type="InterPro" id="IPR015143">
    <property type="entry name" value="L27_1"/>
</dbReference>
<evidence type="ECO:0000256" key="1">
    <source>
        <dbReference type="ARBA" id="ARBA00001974"/>
    </source>
</evidence>
<dbReference type="Gene3D" id="2.30.30.40">
    <property type="entry name" value="SH3 Domains"/>
    <property type="match status" value="1"/>
</dbReference>
<dbReference type="Pfam" id="PF00441">
    <property type="entry name" value="Acyl-CoA_dh_1"/>
    <property type="match status" value="1"/>
</dbReference>
<dbReference type="InterPro" id="IPR036250">
    <property type="entry name" value="AcylCo_DH-like_C"/>
</dbReference>
<reference evidence="37" key="1">
    <citation type="submission" date="2021-02" db="EMBL/GenBank/DDBJ databases">
        <authorList>
            <person name="Nowell W R."/>
        </authorList>
    </citation>
    <scope>NUCLEOTIDE SEQUENCE</scope>
</reference>
<dbReference type="Gene3D" id="1.10.287.470">
    <property type="entry name" value="Helix hairpin bin"/>
    <property type="match status" value="1"/>
</dbReference>
<evidence type="ECO:0000256" key="20">
    <source>
        <dbReference type="ARBA" id="ARBA00023180"/>
    </source>
</evidence>
<feature type="domain" description="PDZ" evidence="35">
    <location>
        <begin position="393"/>
        <end position="474"/>
    </location>
</feature>
<dbReference type="CDD" id="cd11861">
    <property type="entry name" value="SH3_DLG-like"/>
    <property type="match status" value="1"/>
</dbReference>
<evidence type="ECO:0000256" key="10">
    <source>
        <dbReference type="ARBA" id="ARBA00022630"/>
    </source>
</evidence>
<evidence type="ECO:0000256" key="28">
    <source>
        <dbReference type="ARBA" id="ARBA00071686"/>
    </source>
</evidence>
<comment type="catalytic activity">
    <reaction evidence="26">
        <text>2-methylpropanoyl-CoA + oxidized [electron-transfer flavoprotein] + H(+) = 2-methylpropenoyl-CoA + reduced [electron-transfer flavoprotein]</text>
        <dbReference type="Rhea" id="RHEA:44180"/>
        <dbReference type="Rhea" id="RHEA-COMP:10685"/>
        <dbReference type="Rhea" id="RHEA-COMP:10686"/>
        <dbReference type="ChEBI" id="CHEBI:15378"/>
        <dbReference type="ChEBI" id="CHEBI:57338"/>
        <dbReference type="ChEBI" id="CHEBI:57692"/>
        <dbReference type="ChEBI" id="CHEBI:58307"/>
        <dbReference type="ChEBI" id="CHEBI:62500"/>
        <dbReference type="EC" id="1.3.8.5"/>
    </reaction>
    <physiologicalReaction direction="left-to-right" evidence="26">
        <dbReference type="Rhea" id="RHEA:44181"/>
    </physiologicalReaction>
</comment>
<dbReference type="InterPro" id="IPR006089">
    <property type="entry name" value="Acyl-CoA_DH_CS"/>
</dbReference>
<feature type="domain" description="L27" evidence="36">
    <location>
        <begin position="4"/>
        <end position="64"/>
    </location>
</feature>
<dbReference type="PROSITE" id="PS00072">
    <property type="entry name" value="ACYL_COA_DH_1"/>
    <property type="match status" value="1"/>
</dbReference>
<dbReference type="InterPro" id="IPR036719">
    <property type="entry name" value="Neuro-gated_channel_TM_sf"/>
</dbReference>
<evidence type="ECO:0000256" key="30">
    <source>
        <dbReference type="PROSITE-ProRule" id="PRU00192"/>
    </source>
</evidence>
<evidence type="ECO:0000256" key="15">
    <source>
        <dbReference type="ARBA" id="ARBA00023018"/>
    </source>
</evidence>
<comment type="similarity">
    <text evidence="5">Belongs to the acyl-CoA dehydrogenase family.</text>
</comment>
<dbReference type="SMART" id="SM00326">
    <property type="entry name" value="SH3"/>
    <property type="match status" value="1"/>
</dbReference>
<evidence type="ECO:0000259" key="35">
    <source>
        <dbReference type="PROSITE" id="PS50106"/>
    </source>
</evidence>
<dbReference type="GO" id="GO:0003853">
    <property type="term" value="F:short-chain 2-methyl fatty acyl-CoA dehydrogenase activity"/>
    <property type="evidence" value="ECO:0007669"/>
    <property type="project" value="UniProtKB-EC"/>
</dbReference>
<dbReference type="InterPro" id="IPR001452">
    <property type="entry name" value="SH3_domain"/>
</dbReference>
<evidence type="ECO:0000313" key="38">
    <source>
        <dbReference type="Proteomes" id="UP000663866"/>
    </source>
</evidence>
<dbReference type="PROSITE" id="PS50106">
    <property type="entry name" value="PDZ"/>
    <property type="match status" value="3"/>
</dbReference>
<dbReference type="SUPFAM" id="SSF101288">
    <property type="entry name" value="L27 domain"/>
    <property type="match status" value="1"/>
</dbReference>
<dbReference type="InterPro" id="IPR006202">
    <property type="entry name" value="Neur_chan_lig-bd"/>
</dbReference>
<evidence type="ECO:0000256" key="7">
    <source>
        <dbReference type="ARBA" id="ARBA00022448"/>
    </source>
</evidence>
<evidence type="ECO:0000313" key="37">
    <source>
        <dbReference type="EMBL" id="CAF3761581.1"/>
    </source>
</evidence>
<dbReference type="InterPro" id="IPR006201">
    <property type="entry name" value="Neur_channel"/>
</dbReference>
<dbReference type="Pfam" id="PF02931">
    <property type="entry name" value="Neur_chan_LBD"/>
    <property type="match status" value="1"/>
</dbReference>
<evidence type="ECO:0000256" key="5">
    <source>
        <dbReference type="ARBA" id="ARBA00009347"/>
    </source>
</evidence>
<dbReference type="PROSITE" id="PS50002">
    <property type="entry name" value="SH3"/>
    <property type="match status" value="1"/>
</dbReference>
<dbReference type="Pfam" id="PF02932">
    <property type="entry name" value="Neur_chan_memb"/>
    <property type="match status" value="1"/>
</dbReference>
<dbReference type="InterPro" id="IPR038050">
    <property type="entry name" value="Neuro_actylchol_rec"/>
</dbReference>
<accession>A0A818YXH0</accession>
<keyword evidence="13 31" id="KW-1133">Transmembrane helix</keyword>
<evidence type="ECO:0000256" key="21">
    <source>
        <dbReference type="ARBA" id="ARBA00023286"/>
    </source>
</evidence>
<dbReference type="CDD" id="cd19031">
    <property type="entry name" value="LGIC_ECD_nAChR_proto_alpha-like"/>
    <property type="match status" value="1"/>
</dbReference>
<dbReference type="InterPro" id="IPR046373">
    <property type="entry name" value="Acyl-CoA_Oxase/DH_mid-dom_sf"/>
</dbReference>
<evidence type="ECO:0000256" key="16">
    <source>
        <dbReference type="ARBA" id="ARBA00023065"/>
    </source>
</evidence>
<dbReference type="Gene3D" id="2.70.170.10">
    <property type="entry name" value="Neurotransmitter-gated ion-channel ligand-binding domain"/>
    <property type="match status" value="1"/>
</dbReference>
<keyword evidence="14" id="KW-0560">Oxidoreductase</keyword>
<dbReference type="InterPro" id="IPR036892">
    <property type="entry name" value="L27_dom_sf"/>
</dbReference>
<evidence type="ECO:0000256" key="22">
    <source>
        <dbReference type="ARBA" id="ARBA00023303"/>
    </source>
</evidence>
<comment type="caution">
    <text evidence="37">The sequence shown here is derived from an EMBL/GenBank/DDBJ whole genome shotgun (WGS) entry which is preliminary data.</text>
</comment>
<dbReference type="InterPro" id="IPR013786">
    <property type="entry name" value="AcylCoA_DH/ox_N"/>
</dbReference>
<gene>
    <name evidence="37" type="ORF">OVN521_LOCUS1718</name>
</gene>
<feature type="transmembrane region" description="Helical" evidence="31">
    <location>
        <begin position="1518"/>
        <end position="1539"/>
    </location>
</feature>
<dbReference type="Gene3D" id="2.30.42.10">
    <property type="match status" value="3"/>
</dbReference>
<dbReference type="InterPro" id="IPR027417">
    <property type="entry name" value="P-loop_NTPase"/>
</dbReference>
<dbReference type="InterPro" id="IPR020590">
    <property type="entry name" value="Guanylate_kinase_CS"/>
</dbReference>
<evidence type="ECO:0000256" key="9">
    <source>
        <dbReference type="ARBA" id="ARBA00022475"/>
    </source>
</evidence>
<dbReference type="InterPro" id="IPR018000">
    <property type="entry name" value="Neurotransmitter_ion_chnl_CS"/>
</dbReference>
<feature type="domain" description="SH3" evidence="33">
    <location>
        <begin position="507"/>
        <end position="578"/>
    </location>
</feature>
<dbReference type="GO" id="GO:0050660">
    <property type="term" value="F:flavin adenine dinucleotide binding"/>
    <property type="evidence" value="ECO:0007669"/>
    <property type="project" value="InterPro"/>
</dbReference>
<evidence type="ECO:0000259" key="34">
    <source>
        <dbReference type="PROSITE" id="PS50052"/>
    </source>
</evidence>
<dbReference type="SMART" id="SM00072">
    <property type="entry name" value="GuKc"/>
    <property type="match status" value="1"/>
</dbReference>
<keyword evidence="12" id="KW-0274">FAD</keyword>
<evidence type="ECO:0000256" key="19">
    <source>
        <dbReference type="ARBA" id="ARBA00023170"/>
    </source>
</evidence>
<dbReference type="GO" id="GO:0045211">
    <property type="term" value="C:postsynaptic membrane"/>
    <property type="evidence" value="ECO:0007669"/>
    <property type="project" value="InterPro"/>
</dbReference>
<dbReference type="InterPro" id="IPR004172">
    <property type="entry name" value="L27_dom"/>
</dbReference>
<keyword evidence="8" id="KW-0101">Branched-chain amino acid catabolism</keyword>
<evidence type="ECO:0000256" key="18">
    <source>
        <dbReference type="ARBA" id="ARBA00023157"/>
    </source>
</evidence>
<keyword evidence="6 30" id="KW-0728">SH3 domain</keyword>
<dbReference type="GO" id="GO:0022848">
    <property type="term" value="F:acetylcholine-gated monoatomic cation-selective channel activity"/>
    <property type="evidence" value="ECO:0007669"/>
    <property type="project" value="InterPro"/>
</dbReference>
<dbReference type="InterPro" id="IPR006091">
    <property type="entry name" value="Acyl-CoA_Oxase/DH_mid-dom"/>
</dbReference>
<keyword evidence="16 31" id="KW-0406">Ion transport</keyword>
<dbReference type="FunFam" id="1.20.58.390:FF:000001">
    <property type="entry name" value="Neuronal nicotinic acetylcholine receptor subunit 3"/>
    <property type="match status" value="1"/>
</dbReference>
<dbReference type="InterPro" id="IPR008144">
    <property type="entry name" value="Guanylate_kin-like_dom"/>
</dbReference>
<protein>
    <recommendedName>
        <fullName evidence="28">Isobutyryl-CoA dehydrogenase, mitochondrial</fullName>
    </recommendedName>
    <alternativeName>
        <fullName evidence="29">Acyl-CoA dehydrogenase family member 8</fullName>
    </alternativeName>
</protein>
<dbReference type="CDD" id="cd19064">
    <property type="entry name" value="LGIC_TM_nAChR"/>
    <property type="match status" value="1"/>
</dbReference>
<dbReference type="PRINTS" id="PR00252">
    <property type="entry name" value="NRIONCHANNEL"/>
</dbReference>
<dbReference type="SUPFAM" id="SSF52540">
    <property type="entry name" value="P-loop containing nucleoside triphosphate hydrolases"/>
    <property type="match status" value="1"/>
</dbReference>
<dbReference type="InterPro" id="IPR009075">
    <property type="entry name" value="AcylCo_DH/oxidase_C"/>
</dbReference>
<evidence type="ECO:0000256" key="32">
    <source>
        <dbReference type="SAM" id="MobiDB-lite"/>
    </source>
</evidence>
<evidence type="ECO:0000256" key="12">
    <source>
        <dbReference type="ARBA" id="ARBA00022827"/>
    </source>
</evidence>
<dbReference type="CDD" id="cd00071">
    <property type="entry name" value="GMPK"/>
    <property type="match status" value="1"/>
</dbReference>
<dbReference type="SUPFAM" id="SSF90112">
    <property type="entry name" value="Neurotransmitter-gated ion-channel transmembrane pore"/>
    <property type="match status" value="1"/>
</dbReference>
<dbReference type="Gene3D" id="1.20.140.10">
    <property type="entry name" value="Butyryl-CoA Dehydrogenase, subunit A, domain 3"/>
    <property type="match status" value="1"/>
</dbReference>